<dbReference type="STRING" id="287098.SAMN05421665_1271"/>
<accession>A0A1R3WU03</accession>
<evidence type="ECO:0000313" key="2">
    <source>
        <dbReference type="Proteomes" id="UP000186997"/>
    </source>
</evidence>
<dbReference type="Gene3D" id="1.10.10.10">
    <property type="entry name" value="Winged helix-like DNA-binding domain superfamily/Winged helix DNA-binding domain"/>
    <property type="match status" value="1"/>
</dbReference>
<reference evidence="2" key="1">
    <citation type="submission" date="2017-01" db="EMBL/GenBank/DDBJ databases">
        <authorList>
            <person name="Varghese N."/>
            <person name="Submissions S."/>
        </authorList>
    </citation>
    <scope>NUCLEOTIDE SEQUENCE [LARGE SCALE GENOMIC DNA]</scope>
    <source>
        <strain evidence="2">DSM 29591</strain>
    </source>
</reference>
<keyword evidence="1" id="KW-0238">DNA-binding</keyword>
<dbReference type="Pfam" id="PF13412">
    <property type="entry name" value="HTH_24"/>
    <property type="match status" value="1"/>
</dbReference>
<name>A0A1R3WU03_9RHOB</name>
<keyword evidence="2" id="KW-1185">Reference proteome</keyword>
<evidence type="ECO:0000313" key="1">
    <source>
        <dbReference type="EMBL" id="SIT81440.1"/>
    </source>
</evidence>
<dbReference type="AlphaFoldDB" id="A0A1R3WU03"/>
<dbReference type="SUPFAM" id="SSF46785">
    <property type="entry name" value="Winged helix' DNA-binding domain"/>
    <property type="match status" value="1"/>
</dbReference>
<protein>
    <submittedName>
        <fullName evidence="1">Winged helix-turn-helix DNA-binding</fullName>
    </submittedName>
</protein>
<gene>
    <name evidence="1" type="ORF">SAMN05421665_1271</name>
</gene>
<dbReference type="GO" id="GO:0003677">
    <property type="term" value="F:DNA binding"/>
    <property type="evidence" value="ECO:0007669"/>
    <property type="project" value="UniProtKB-KW"/>
</dbReference>
<organism evidence="1 2">
    <name type="scientific">Yoonia rosea</name>
    <dbReference type="NCBI Taxonomy" id="287098"/>
    <lineage>
        <taxon>Bacteria</taxon>
        <taxon>Pseudomonadati</taxon>
        <taxon>Pseudomonadota</taxon>
        <taxon>Alphaproteobacteria</taxon>
        <taxon>Rhodobacterales</taxon>
        <taxon>Paracoccaceae</taxon>
        <taxon>Yoonia</taxon>
    </lineage>
</organism>
<sequence length="110" mass="12405">MEAPARQELSDWAELGFRIMRALQPNPKLSQRDLAREVGISLGGVNSGLKVLIDRGCITVETFRTSNKTRYAYVLTSEGLAEKRGLQDEVCTENSDKQRWFVLSRIGTLF</sequence>
<dbReference type="EMBL" id="FTPR01000001">
    <property type="protein sequence ID" value="SIT81440.1"/>
    <property type="molecule type" value="Genomic_DNA"/>
</dbReference>
<proteinExistence type="predicted"/>
<dbReference type="InterPro" id="IPR036388">
    <property type="entry name" value="WH-like_DNA-bd_sf"/>
</dbReference>
<dbReference type="RefSeq" id="WP_242654352.1">
    <property type="nucleotide sequence ID" value="NZ_FTPR01000001.1"/>
</dbReference>
<dbReference type="InterPro" id="IPR036390">
    <property type="entry name" value="WH_DNA-bd_sf"/>
</dbReference>
<dbReference type="Proteomes" id="UP000186997">
    <property type="component" value="Unassembled WGS sequence"/>
</dbReference>